<gene>
    <name evidence="4" type="ORF">ACFOEN_00170</name>
</gene>
<dbReference type="RefSeq" id="WP_377300338.1">
    <property type="nucleotide sequence ID" value="NZ_CP180191.1"/>
</dbReference>
<accession>A0ABV7H0G6</accession>
<feature type="transmembrane region" description="Helical" evidence="2">
    <location>
        <begin position="113"/>
        <end position="133"/>
    </location>
</feature>
<protein>
    <submittedName>
        <fullName evidence="4">Potassium channel family protein</fullName>
    </submittedName>
</protein>
<name>A0ABV7H0G6_9BURK</name>
<proteinExistence type="predicted"/>
<keyword evidence="4" id="KW-0407">Ion channel</keyword>
<feature type="transmembrane region" description="Helical" evidence="2">
    <location>
        <begin position="9"/>
        <end position="26"/>
    </location>
</feature>
<feature type="transmembrane region" description="Helical" evidence="2">
    <location>
        <begin position="61"/>
        <end position="79"/>
    </location>
</feature>
<dbReference type="Proteomes" id="UP001595556">
    <property type="component" value="Unassembled WGS sequence"/>
</dbReference>
<keyword evidence="2" id="KW-0472">Membrane</keyword>
<evidence type="ECO:0000256" key="1">
    <source>
        <dbReference type="SAM" id="MobiDB-lite"/>
    </source>
</evidence>
<feature type="transmembrane region" description="Helical" evidence="2">
    <location>
        <begin position="85"/>
        <end position="101"/>
    </location>
</feature>
<dbReference type="SUPFAM" id="SSF81324">
    <property type="entry name" value="Voltage-gated potassium channels"/>
    <property type="match status" value="1"/>
</dbReference>
<feature type="transmembrane region" description="Helical" evidence="2">
    <location>
        <begin position="32"/>
        <end position="49"/>
    </location>
</feature>
<comment type="caution">
    <text evidence="4">The sequence shown here is derived from an EMBL/GenBank/DDBJ whole genome shotgun (WGS) entry which is preliminary data.</text>
</comment>
<sequence length="250" mass="27006">MQELPRSAWLRLLALALFIPAFYALWAGEGLLERFAVGLWLVAAALLLGASRSEHRAGQRWFDAALAVAACVTVLLPGVHQWPVWLPRLAVATVLAVRVVLDARVFLRRDRLWMLLVAAAACWALGGVGFYWLDPRVHSVADGLWLAFTTGATVGYGDLIPTVGTSRILALFVVLVGYTFLSLITAAMVTALLGREERMQMHALHRDIAALHAEIRALRQSLQSSGAAPPPPDTHARTHAPAPAPPPAGP</sequence>
<feature type="region of interest" description="Disordered" evidence="1">
    <location>
        <begin position="222"/>
        <end position="250"/>
    </location>
</feature>
<evidence type="ECO:0000313" key="4">
    <source>
        <dbReference type="EMBL" id="MFC3146048.1"/>
    </source>
</evidence>
<evidence type="ECO:0000256" key="2">
    <source>
        <dbReference type="SAM" id="Phobius"/>
    </source>
</evidence>
<dbReference type="GO" id="GO:0034220">
    <property type="term" value="P:monoatomic ion transmembrane transport"/>
    <property type="evidence" value="ECO:0007669"/>
    <property type="project" value="UniProtKB-KW"/>
</dbReference>
<organism evidence="4 5">
    <name type="scientific">Piscinibacterium candidicorallinum</name>
    <dbReference type="NCBI Taxonomy" id="1793872"/>
    <lineage>
        <taxon>Bacteria</taxon>
        <taxon>Pseudomonadati</taxon>
        <taxon>Pseudomonadota</taxon>
        <taxon>Betaproteobacteria</taxon>
        <taxon>Burkholderiales</taxon>
        <taxon>Piscinibacterium</taxon>
    </lineage>
</organism>
<keyword evidence="4" id="KW-0406">Ion transport</keyword>
<keyword evidence="4" id="KW-0813">Transport</keyword>
<keyword evidence="2" id="KW-1133">Transmembrane helix</keyword>
<feature type="transmembrane region" description="Helical" evidence="2">
    <location>
        <begin position="168"/>
        <end position="193"/>
    </location>
</feature>
<dbReference type="Gene3D" id="1.10.287.70">
    <property type="match status" value="1"/>
</dbReference>
<keyword evidence="2" id="KW-0812">Transmembrane</keyword>
<dbReference type="Pfam" id="PF07885">
    <property type="entry name" value="Ion_trans_2"/>
    <property type="match status" value="1"/>
</dbReference>
<evidence type="ECO:0000313" key="5">
    <source>
        <dbReference type="Proteomes" id="UP001595556"/>
    </source>
</evidence>
<dbReference type="InterPro" id="IPR013099">
    <property type="entry name" value="K_chnl_dom"/>
</dbReference>
<keyword evidence="5" id="KW-1185">Reference proteome</keyword>
<dbReference type="EMBL" id="JBHRTI010000001">
    <property type="protein sequence ID" value="MFC3146048.1"/>
    <property type="molecule type" value="Genomic_DNA"/>
</dbReference>
<feature type="domain" description="Potassium channel" evidence="3">
    <location>
        <begin position="122"/>
        <end position="192"/>
    </location>
</feature>
<reference evidence="5" key="1">
    <citation type="journal article" date="2019" name="Int. J. Syst. Evol. Microbiol.">
        <title>The Global Catalogue of Microorganisms (GCM) 10K type strain sequencing project: providing services to taxonomists for standard genome sequencing and annotation.</title>
        <authorList>
            <consortium name="The Broad Institute Genomics Platform"/>
            <consortium name="The Broad Institute Genome Sequencing Center for Infectious Disease"/>
            <person name="Wu L."/>
            <person name="Ma J."/>
        </authorList>
    </citation>
    <scope>NUCLEOTIDE SEQUENCE [LARGE SCALE GENOMIC DNA]</scope>
    <source>
        <strain evidence="5">KCTC 52168</strain>
    </source>
</reference>
<evidence type="ECO:0000259" key="3">
    <source>
        <dbReference type="Pfam" id="PF07885"/>
    </source>
</evidence>